<dbReference type="OrthoDB" id="3184970at2759"/>
<evidence type="ECO:0000313" key="1">
    <source>
        <dbReference type="EMBL" id="KAF9477112.1"/>
    </source>
</evidence>
<name>A0A9P6CSB6_9AGAR</name>
<accession>A0A9P6CSB6</accession>
<reference evidence="1" key="1">
    <citation type="submission" date="2020-11" db="EMBL/GenBank/DDBJ databases">
        <authorList>
            <consortium name="DOE Joint Genome Institute"/>
            <person name="Ahrendt S."/>
            <person name="Riley R."/>
            <person name="Andreopoulos W."/>
            <person name="Labutti K."/>
            <person name="Pangilinan J."/>
            <person name="Ruiz-Duenas F.J."/>
            <person name="Barrasa J.M."/>
            <person name="Sanchez-Garcia M."/>
            <person name="Camarero S."/>
            <person name="Miyauchi S."/>
            <person name="Serrano A."/>
            <person name="Linde D."/>
            <person name="Babiker R."/>
            <person name="Drula E."/>
            <person name="Ayuso-Fernandez I."/>
            <person name="Pacheco R."/>
            <person name="Padilla G."/>
            <person name="Ferreira P."/>
            <person name="Barriuso J."/>
            <person name="Kellner H."/>
            <person name="Castanera R."/>
            <person name="Alfaro M."/>
            <person name="Ramirez L."/>
            <person name="Pisabarro A.G."/>
            <person name="Kuo A."/>
            <person name="Tritt A."/>
            <person name="Lipzen A."/>
            <person name="He G."/>
            <person name="Yan M."/>
            <person name="Ng V."/>
            <person name="Cullen D."/>
            <person name="Martin F."/>
            <person name="Rosso M.-N."/>
            <person name="Henrissat B."/>
            <person name="Hibbett D."/>
            <person name="Martinez A.T."/>
            <person name="Grigoriev I.V."/>
        </authorList>
    </citation>
    <scope>NUCLEOTIDE SEQUENCE</scope>
    <source>
        <strain evidence="1">CIRM-BRFM 674</strain>
    </source>
</reference>
<comment type="caution">
    <text evidence="1">The sequence shown here is derived from an EMBL/GenBank/DDBJ whole genome shotgun (WGS) entry which is preliminary data.</text>
</comment>
<sequence>VKDCALPIDIELLSSDGLRFGAHTKNLENYSDGFPLAASVQIFSDIPVLEEPGNVVELMLGFMHNTRQPDLRELPIHILSPLAEAVEKYMIYSAMEVCKIYMTYVSFVHAFI</sequence>
<feature type="non-terminal residue" evidence="1">
    <location>
        <position position="1"/>
    </location>
</feature>
<protein>
    <submittedName>
        <fullName evidence="1">Uncharacterized protein</fullName>
    </submittedName>
</protein>
<dbReference type="AlphaFoldDB" id="A0A9P6CSB6"/>
<dbReference type="Proteomes" id="UP000807469">
    <property type="component" value="Unassembled WGS sequence"/>
</dbReference>
<keyword evidence="2" id="KW-1185">Reference proteome</keyword>
<dbReference type="EMBL" id="MU155271">
    <property type="protein sequence ID" value="KAF9477112.1"/>
    <property type="molecule type" value="Genomic_DNA"/>
</dbReference>
<evidence type="ECO:0000313" key="2">
    <source>
        <dbReference type="Proteomes" id="UP000807469"/>
    </source>
</evidence>
<organism evidence="1 2">
    <name type="scientific">Pholiota conissans</name>
    <dbReference type="NCBI Taxonomy" id="109636"/>
    <lineage>
        <taxon>Eukaryota</taxon>
        <taxon>Fungi</taxon>
        <taxon>Dikarya</taxon>
        <taxon>Basidiomycota</taxon>
        <taxon>Agaricomycotina</taxon>
        <taxon>Agaricomycetes</taxon>
        <taxon>Agaricomycetidae</taxon>
        <taxon>Agaricales</taxon>
        <taxon>Agaricineae</taxon>
        <taxon>Strophariaceae</taxon>
        <taxon>Pholiota</taxon>
    </lineage>
</organism>
<gene>
    <name evidence="1" type="ORF">BDN70DRAFT_811176</name>
</gene>
<proteinExistence type="predicted"/>